<organism evidence="3">
    <name type="scientific">Alexandrium monilatum</name>
    <dbReference type="NCBI Taxonomy" id="311494"/>
    <lineage>
        <taxon>Eukaryota</taxon>
        <taxon>Sar</taxon>
        <taxon>Alveolata</taxon>
        <taxon>Dinophyceae</taxon>
        <taxon>Gonyaulacales</taxon>
        <taxon>Pyrocystaceae</taxon>
        <taxon>Alexandrium</taxon>
    </lineage>
</organism>
<dbReference type="EMBL" id="HBNR01024197">
    <property type="protein sequence ID" value="CAE4576597.1"/>
    <property type="molecule type" value="Transcribed_RNA"/>
</dbReference>
<feature type="domain" description="ABM" evidence="2">
    <location>
        <begin position="261"/>
        <end position="353"/>
    </location>
</feature>
<dbReference type="SUPFAM" id="SSF54909">
    <property type="entry name" value="Dimeric alpha+beta barrel"/>
    <property type="match status" value="2"/>
</dbReference>
<proteinExistence type="predicted"/>
<protein>
    <recommendedName>
        <fullName evidence="2">ABM domain-containing protein</fullName>
    </recommendedName>
</protein>
<name>A0A7S4QAZ0_9DINO</name>
<dbReference type="Pfam" id="PF03992">
    <property type="entry name" value="ABM"/>
    <property type="match status" value="2"/>
</dbReference>
<accession>A0A7S4QAZ0</accession>
<feature type="domain" description="ABM" evidence="2">
    <location>
        <begin position="114"/>
        <end position="213"/>
    </location>
</feature>
<dbReference type="InterPro" id="IPR050404">
    <property type="entry name" value="Heme-degrading_MO"/>
</dbReference>
<evidence type="ECO:0000256" key="1">
    <source>
        <dbReference type="SAM" id="MobiDB-lite"/>
    </source>
</evidence>
<dbReference type="InterPro" id="IPR007138">
    <property type="entry name" value="ABM_dom"/>
</dbReference>
<dbReference type="AlphaFoldDB" id="A0A7S4QAZ0"/>
<dbReference type="PANTHER" id="PTHR34474:SF2">
    <property type="entry name" value="SIGNAL TRANSDUCTION PROTEIN TRAP"/>
    <property type="match status" value="1"/>
</dbReference>
<dbReference type="InterPro" id="IPR011008">
    <property type="entry name" value="Dimeric_a/b-barrel"/>
</dbReference>
<reference evidence="3" key="1">
    <citation type="submission" date="2021-01" db="EMBL/GenBank/DDBJ databases">
        <authorList>
            <person name="Corre E."/>
            <person name="Pelletier E."/>
            <person name="Niang G."/>
            <person name="Scheremetjew M."/>
            <person name="Finn R."/>
            <person name="Kale V."/>
            <person name="Holt S."/>
            <person name="Cochrane G."/>
            <person name="Meng A."/>
            <person name="Brown T."/>
            <person name="Cohen L."/>
        </authorList>
    </citation>
    <scope>NUCLEOTIDE SEQUENCE</scope>
    <source>
        <strain evidence="3">CCMP3105</strain>
    </source>
</reference>
<evidence type="ECO:0000313" key="3">
    <source>
        <dbReference type="EMBL" id="CAE4576597.1"/>
    </source>
</evidence>
<gene>
    <name evidence="3" type="ORF">AMON00008_LOCUS16217</name>
</gene>
<dbReference type="Gene3D" id="3.30.70.100">
    <property type="match status" value="2"/>
</dbReference>
<feature type="region of interest" description="Disordered" evidence="1">
    <location>
        <begin position="333"/>
        <end position="363"/>
    </location>
</feature>
<sequence>MTRQQPGRQPAARRRAAPGLVGGALLVLLLGFSGVVARWKPAFAQGPPARSAVQHSGGRDLTGVSRPAAAEAATEAAAGVAAPAKGRCPFSKENMAMEGAPKADEMGLLPGERYIAMNRFQVRDGAEAQFETRWATRKSSLIELDGFRWFGLFRRVPPSGEAPEPYPDDYNYVSFTIWENKKNFNSWRTGPAFKEAHGGGGFFDFFGMIINGFMTSKGPPKPAFWRGMLMEKTTEEKPRLLSGPGGRADADGSQILDPEVFVSMNRFTVAPGREAEFEQRWAKRESKLQDMPGFRFFQLMRRDQTPDDDVNYVSMAAWDDRAAFDNWRNGDGFKKAHGGGGKPPQAGSGHGGGSAAGSGPMGGVLVKPPRPYFYEGKLVLESEKGA</sequence>
<dbReference type="PANTHER" id="PTHR34474">
    <property type="entry name" value="SIGNAL TRANSDUCTION PROTEIN TRAP"/>
    <property type="match status" value="1"/>
</dbReference>
<dbReference type="PROSITE" id="PS51725">
    <property type="entry name" value="ABM"/>
    <property type="match status" value="2"/>
</dbReference>
<evidence type="ECO:0000259" key="2">
    <source>
        <dbReference type="PROSITE" id="PS51725"/>
    </source>
</evidence>
<feature type="compositionally biased region" description="Gly residues" evidence="1">
    <location>
        <begin position="338"/>
        <end position="362"/>
    </location>
</feature>